<dbReference type="SUPFAM" id="SSF51735">
    <property type="entry name" value="NAD(P)-binding Rossmann-fold domains"/>
    <property type="match status" value="1"/>
</dbReference>
<proteinExistence type="inferred from homology"/>
<dbReference type="AlphaFoldDB" id="A0A1B0D9G7"/>
<comment type="similarity">
    <text evidence="2">Belongs to the short-chain dehydrogenases/reductases (SDR) family.</text>
</comment>
<dbReference type="PROSITE" id="PS00061">
    <property type="entry name" value="ADH_SHORT"/>
    <property type="match status" value="1"/>
</dbReference>
<protein>
    <submittedName>
        <fullName evidence="3">Uncharacterized protein</fullName>
    </submittedName>
</protein>
<dbReference type="PRINTS" id="PR00081">
    <property type="entry name" value="GDHRDH"/>
</dbReference>
<dbReference type="EnsemblMetazoa" id="PPAI004279-RA">
    <property type="protein sequence ID" value="PPAI004279-PA"/>
    <property type="gene ID" value="PPAI004279"/>
</dbReference>
<evidence type="ECO:0000313" key="4">
    <source>
        <dbReference type="Proteomes" id="UP000092462"/>
    </source>
</evidence>
<dbReference type="VEuPathDB" id="VectorBase:PPAI004279"/>
<keyword evidence="1" id="KW-0560">Oxidoreductase</keyword>
<dbReference type="PRINTS" id="PR00080">
    <property type="entry name" value="SDRFAMILY"/>
</dbReference>
<dbReference type="GO" id="GO:0016491">
    <property type="term" value="F:oxidoreductase activity"/>
    <property type="evidence" value="ECO:0007669"/>
    <property type="project" value="UniProtKB-KW"/>
</dbReference>
<name>A0A1B0D9G7_PHLPP</name>
<dbReference type="Proteomes" id="UP000092462">
    <property type="component" value="Unassembled WGS sequence"/>
</dbReference>
<dbReference type="GO" id="GO:0008202">
    <property type="term" value="P:steroid metabolic process"/>
    <property type="evidence" value="ECO:0007669"/>
    <property type="project" value="TreeGrafter"/>
</dbReference>
<dbReference type="Gene3D" id="3.40.50.720">
    <property type="entry name" value="NAD(P)-binding Rossmann-like Domain"/>
    <property type="match status" value="1"/>
</dbReference>
<dbReference type="InterPro" id="IPR036291">
    <property type="entry name" value="NAD(P)-bd_dom_sf"/>
</dbReference>
<accession>A0A1B0D9G7</accession>
<reference evidence="3" key="1">
    <citation type="submission" date="2022-08" db="UniProtKB">
        <authorList>
            <consortium name="EnsemblMetazoa"/>
        </authorList>
    </citation>
    <scope>IDENTIFICATION</scope>
    <source>
        <strain evidence="3">Israel</strain>
    </source>
</reference>
<evidence type="ECO:0000313" key="3">
    <source>
        <dbReference type="EnsemblMetazoa" id="PPAI004279-PA"/>
    </source>
</evidence>
<evidence type="ECO:0000256" key="2">
    <source>
        <dbReference type="RuleBase" id="RU000363"/>
    </source>
</evidence>
<dbReference type="EMBL" id="AJVK01028231">
    <property type="status" value="NOT_ANNOTATED_CDS"/>
    <property type="molecule type" value="Genomic_DNA"/>
</dbReference>
<keyword evidence="4" id="KW-1185">Reference proteome</keyword>
<dbReference type="Pfam" id="PF00106">
    <property type="entry name" value="adh_short"/>
    <property type="match status" value="1"/>
</dbReference>
<dbReference type="PANTHER" id="PTHR43313">
    <property type="entry name" value="SHORT-CHAIN DEHYDROGENASE/REDUCTASE FAMILY 9C"/>
    <property type="match status" value="1"/>
</dbReference>
<dbReference type="InterPro" id="IPR002347">
    <property type="entry name" value="SDR_fam"/>
</dbReference>
<sequence>MARKCHSMNMTVIAGVLNPTSQGAKNLSQYPSHEMIVTHIDLLQQDTISHAYRIVREIISREIDGKFLGLVNNAGVMVFGEFEWQTRDLFHRQIEVNLLGTMSITHQFLPLLRKYQGRILTVTSHCAHQSLPGLAPYAASKAALASWTDALRVEMKKYDVAVVEFIPGSFITGSNIAAGQKDAAQKMRKAFTEEQEELYGDYFGRYNSYLEGIDGMRNSLAESHPAIMKAFEGALRVERLNASYKYPY</sequence>
<organism evidence="3 4">
    <name type="scientific">Phlebotomus papatasi</name>
    <name type="common">Sandfly</name>
    <dbReference type="NCBI Taxonomy" id="29031"/>
    <lineage>
        <taxon>Eukaryota</taxon>
        <taxon>Metazoa</taxon>
        <taxon>Ecdysozoa</taxon>
        <taxon>Arthropoda</taxon>
        <taxon>Hexapoda</taxon>
        <taxon>Insecta</taxon>
        <taxon>Pterygota</taxon>
        <taxon>Neoptera</taxon>
        <taxon>Endopterygota</taxon>
        <taxon>Diptera</taxon>
        <taxon>Nematocera</taxon>
        <taxon>Psychodoidea</taxon>
        <taxon>Psychodidae</taxon>
        <taxon>Phlebotomus</taxon>
        <taxon>Phlebotomus</taxon>
    </lineage>
</organism>
<evidence type="ECO:0000256" key="1">
    <source>
        <dbReference type="ARBA" id="ARBA00023002"/>
    </source>
</evidence>
<dbReference type="PANTHER" id="PTHR43313:SF36">
    <property type="entry name" value="D-BETA-HYDROXYBUTYRATE DEHYDROGENASE, MITOCHONDRIAL"/>
    <property type="match status" value="1"/>
</dbReference>
<dbReference type="InterPro" id="IPR020904">
    <property type="entry name" value="Sc_DH/Rdtase_CS"/>
</dbReference>